<feature type="transmembrane region" description="Helical" evidence="8">
    <location>
        <begin position="94"/>
        <end position="118"/>
    </location>
</feature>
<feature type="transmembrane region" description="Helical" evidence="8">
    <location>
        <begin position="130"/>
        <end position="149"/>
    </location>
</feature>
<evidence type="ECO:0000256" key="6">
    <source>
        <dbReference type="ARBA" id="ARBA00023136"/>
    </source>
</evidence>
<comment type="caution">
    <text evidence="8">Lacks conserved residue(s) required for the propagation of feature annotation.</text>
</comment>
<dbReference type="PANTHER" id="PTHR43077:SF8">
    <property type="entry name" value="DOXORUBICIN RESISTANCE ABC TRANSPORTER PERMEASE PROTEIN DRRB"/>
    <property type="match status" value="1"/>
</dbReference>
<comment type="similarity">
    <text evidence="2 8">Belongs to the ABC-2 integral membrane protein family.</text>
</comment>
<dbReference type="PROSITE" id="PS51012">
    <property type="entry name" value="ABC_TM2"/>
    <property type="match status" value="1"/>
</dbReference>
<dbReference type="PANTHER" id="PTHR43077">
    <property type="entry name" value="TRANSPORT PERMEASE YVFS-RELATED"/>
    <property type="match status" value="1"/>
</dbReference>
<dbReference type="RefSeq" id="WP_285967065.1">
    <property type="nucleotide sequence ID" value="NZ_CP127294.1"/>
</dbReference>
<dbReference type="InterPro" id="IPR013525">
    <property type="entry name" value="ABC2_TM"/>
</dbReference>
<dbReference type="EMBL" id="CP127294">
    <property type="protein sequence ID" value="WIX76316.1"/>
    <property type="molecule type" value="Genomic_DNA"/>
</dbReference>
<accession>A0A9Y2MS81</accession>
<dbReference type="PIRSF" id="PIRSF006648">
    <property type="entry name" value="DrrB"/>
    <property type="match status" value="1"/>
</dbReference>
<keyword evidence="4 8" id="KW-0812">Transmembrane</keyword>
<evidence type="ECO:0000313" key="10">
    <source>
        <dbReference type="EMBL" id="WIX76316.1"/>
    </source>
</evidence>
<evidence type="ECO:0000256" key="1">
    <source>
        <dbReference type="ARBA" id="ARBA00004651"/>
    </source>
</evidence>
<dbReference type="GO" id="GO:0140359">
    <property type="term" value="F:ABC-type transporter activity"/>
    <property type="evidence" value="ECO:0007669"/>
    <property type="project" value="InterPro"/>
</dbReference>
<feature type="transmembrane region" description="Helical" evidence="8">
    <location>
        <begin position="186"/>
        <end position="209"/>
    </location>
</feature>
<name>A0A9Y2MS81_9PSEU</name>
<organism evidence="10 11">
    <name type="scientific">Amycolatopsis carbonis</name>
    <dbReference type="NCBI Taxonomy" id="715471"/>
    <lineage>
        <taxon>Bacteria</taxon>
        <taxon>Bacillati</taxon>
        <taxon>Actinomycetota</taxon>
        <taxon>Actinomycetes</taxon>
        <taxon>Pseudonocardiales</taxon>
        <taxon>Pseudonocardiaceae</taxon>
        <taxon>Amycolatopsis</taxon>
    </lineage>
</organism>
<evidence type="ECO:0000256" key="7">
    <source>
        <dbReference type="ARBA" id="ARBA00023251"/>
    </source>
</evidence>
<dbReference type="Proteomes" id="UP001236014">
    <property type="component" value="Chromosome"/>
</dbReference>
<keyword evidence="8" id="KW-0813">Transport</keyword>
<evidence type="ECO:0000256" key="2">
    <source>
        <dbReference type="ARBA" id="ARBA00007783"/>
    </source>
</evidence>
<evidence type="ECO:0000256" key="4">
    <source>
        <dbReference type="ARBA" id="ARBA00022692"/>
    </source>
</evidence>
<evidence type="ECO:0000256" key="3">
    <source>
        <dbReference type="ARBA" id="ARBA00022475"/>
    </source>
</evidence>
<evidence type="ECO:0000259" key="9">
    <source>
        <dbReference type="PROSITE" id="PS51012"/>
    </source>
</evidence>
<comment type="subcellular location">
    <subcellularLocation>
        <location evidence="1 8">Cell membrane</location>
        <topology evidence="1 8">Multi-pass membrane protein</topology>
    </subcellularLocation>
</comment>
<dbReference type="InterPro" id="IPR000412">
    <property type="entry name" value="ABC_2_transport"/>
</dbReference>
<dbReference type="GO" id="GO:0046677">
    <property type="term" value="P:response to antibiotic"/>
    <property type="evidence" value="ECO:0007669"/>
    <property type="project" value="UniProtKB-KW"/>
</dbReference>
<gene>
    <name evidence="10" type="ORF">QRX50_33275</name>
</gene>
<dbReference type="InterPro" id="IPR047817">
    <property type="entry name" value="ABC2_TM_bact-type"/>
</dbReference>
<keyword evidence="3 8" id="KW-1003">Cell membrane</keyword>
<evidence type="ECO:0000256" key="5">
    <source>
        <dbReference type="ARBA" id="ARBA00022989"/>
    </source>
</evidence>
<keyword evidence="7" id="KW-0046">Antibiotic resistance</keyword>
<dbReference type="Pfam" id="PF01061">
    <property type="entry name" value="ABC2_membrane"/>
    <property type="match status" value="1"/>
</dbReference>
<feature type="transmembrane region" description="Helical" evidence="8">
    <location>
        <begin position="65"/>
        <end position="88"/>
    </location>
</feature>
<reference evidence="10 11" key="1">
    <citation type="submission" date="2023-06" db="EMBL/GenBank/DDBJ databases">
        <authorList>
            <person name="Oyuntsetseg B."/>
            <person name="Kim S.B."/>
        </authorList>
    </citation>
    <scope>NUCLEOTIDE SEQUENCE [LARGE SCALE GENOMIC DNA]</scope>
    <source>
        <strain evidence="10 11">2-15</strain>
    </source>
</reference>
<dbReference type="KEGG" id="acab:QRX50_33275"/>
<evidence type="ECO:0000256" key="8">
    <source>
        <dbReference type="RuleBase" id="RU361157"/>
    </source>
</evidence>
<keyword evidence="6 8" id="KW-0472">Membrane</keyword>
<keyword evidence="5 8" id="KW-1133">Transmembrane helix</keyword>
<evidence type="ECO:0000313" key="11">
    <source>
        <dbReference type="Proteomes" id="UP001236014"/>
    </source>
</evidence>
<proteinExistence type="inferred from homology"/>
<keyword evidence="11" id="KW-1185">Reference proteome</keyword>
<sequence>MATTSSFPPGMTYIDYLMPAILLNNAVQQAMQSGVGLVEDLKNGFLARLRSMPIHRSTPLVARSFADLAYCALQLVALLVAAVAVFGYRPGGGFLGGVVSVALALVVSYGLNWVFLALGAWLRRAQTMQNISIVAVFPLMFVSSAYVPLAALPDWLRAVAQANPLTYAVDTIRSIALGMPGGGFSAAGTTLLISAAMAAVGAFAANHFFRRPF</sequence>
<dbReference type="InterPro" id="IPR051328">
    <property type="entry name" value="T7SS_ABC-Transporter"/>
</dbReference>
<feature type="domain" description="ABC transmembrane type-2" evidence="9">
    <location>
        <begin position="136"/>
        <end position="212"/>
    </location>
</feature>
<dbReference type="GO" id="GO:0043190">
    <property type="term" value="C:ATP-binding cassette (ABC) transporter complex"/>
    <property type="evidence" value="ECO:0007669"/>
    <property type="project" value="InterPro"/>
</dbReference>
<dbReference type="PRINTS" id="PR00164">
    <property type="entry name" value="ABC2TRNSPORT"/>
</dbReference>
<dbReference type="AlphaFoldDB" id="A0A9Y2MS81"/>
<protein>
    <recommendedName>
        <fullName evidence="8">Transport permease protein</fullName>
    </recommendedName>
</protein>